<feature type="compositionally biased region" description="Basic and acidic residues" evidence="1">
    <location>
        <begin position="1"/>
        <end position="16"/>
    </location>
</feature>
<feature type="region of interest" description="Disordered" evidence="1">
    <location>
        <begin position="1"/>
        <end position="112"/>
    </location>
</feature>
<protein>
    <submittedName>
        <fullName evidence="2">tRNA 2-selenouridine synthase</fullName>
    </submittedName>
</protein>
<feature type="non-terminal residue" evidence="2">
    <location>
        <position position="1"/>
    </location>
</feature>
<dbReference type="EMBL" id="BKCP01011626">
    <property type="protein sequence ID" value="GER55309.1"/>
    <property type="molecule type" value="Genomic_DNA"/>
</dbReference>
<dbReference type="AlphaFoldDB" id="A0A5A7RCG6"/>
<evidence type="ECO:0000313" key="3">
    <source>
        <dbReference type="Proteomes" id="UP000325081"/>
    </source>
</evidence>
<organism evidence="2 3">
    <name type="scientific">Striga asiatica</name>
    <name type="common">Asiatic witchweed</name>
    <name type="synonym">Buchnera asiatica</name>
    <dbReference type="NCBI Taxonomy" id="4170"/>
    <lineage>
        <taxon>Eukaryota</taxon>
        <taxon>Viridiplantae</taxon>
        <taxon>Streptophyta</taxon>
        <taxon>Embryophyta</taxon>
        <taxon>Tracheophyta</taxon>
        <taxon>Spermatophyta</taxon>
        <taxon>Magnoliopsida</taxon>
        <taxon>eudicotyledons</taxon>
        <taxon>Gunneridae</taxon>
        <taxon>Pentapetalae</taxon>
        <taxon>asterids</taxon>
        <taxon>lamiids</taxon>
        <taxon>Lamiales</taxon>
        <taxon>Orobanchaceae</taxon>
        <taxon>Buchnereae</taxon>
        <taxon>Striga</taxon>
    </lineage>
</organism>
<name>A0A5A7RCG6_STRAF</name>
<evidence type="ECO:0000256" key="1">
    <source>
        <dbReference type="SAM" id="MobiDB-lite"/>
    </source>
</evidence>
<comment type="caution">
    <text evidence="2">The sequence shown here is derived from an EMBL/GenBank/DDBJ whole genome shotgun (WGS) entry which is preliminary data.</text>
</comment>
<dbReference type="Proteomes" id="UP000325081">
    <property type="component" value="Unassembled WGS sequence"/>
</dbReference>
<sequence length="245" mass="26212">SFTVDREEGSVNRDWRPVYPNFVHADERGRRIDSWEEPIRAGPEENRSARSGEADGERAAEAERGGELGREPDPGPAQARQAHRAAGEAREEECWGTREYESRHGGVRAEGRPVGGRQGDCVLGELATGGGSGERVVGGYAARVVIASGPWPIEAVAARGVPGEGALGRSAANGPIRRGDVVSVAIGPEEAASEVDGEVHWDERRALVDCGEVLEGSGIFSHWEDQSIWSKRGLSAGNGDEQEQR</sequence>
<gene>
    <name evidence="2" type="ORF">STAS_32961</name>
</gene>
<feature type="compositionally biased region" description="Basic and acidic residues" evidence="1">
    <location>
        <begin position="85"/>
        <end position="111"/>
    </location>
</feature>
<feature type="compositionally biased region" description="Basic and acidic residues" evidence="1">
    <location>
        <begin position="24"/>
        <end position="73"/>
    </location>
</feature>
<reference evidence="3" key="1">
    <citation type="journal article" date="2019" name="Curr. Biol.">
        <title>Genome Sequence of Striga asiatica Provides Insight into the Evolution of Plant Parasitism.</title>
        <authorList>
            <person name="Yoshida S."/>
            <person name="Kim S."/>
            <person name="Wafula E.K."/>
            <person name="Tanskanen J."/>
            <person name="Kim Y.M."/>
            <person name="Honaas L."/>
            <person name="Yang Z."/>
            <person name="Spallek T."/>
            <person name="Conn C.E."/>
            <person name="Ichihashi Y."/>
            <person name="Cheong K."/>
            <person name="Cui S."/>
            <person name="Der J.P."/>
            <person name="Gundlach H."/>
            <person name="Jiao Y."/>
            <person name="Hori C."/>
            <person name="Ishida J.K."/>
            <person name="Kasahara H."/>
            <person name="Kiba T."/>
            <person name="Kim M.S."/>
            <person name="Koo N."/>
            <person name="Laohavisit A."/>
            <person name="Lee Y.H."/>
            <person name="Lumba S."/>
            <person name="McCourt P."/>
            <person name="Mortimer J.C."/>
            <person name="Mutuku J.M."/>
            <person name="Nomura T."/>
            <person name="Sasaki-Sekimoto Y."/>
            <person name="Seto Y."/>
            <person name="Wang Y."/>
            <person name="Wakatake T."/>
            <person name="Sakakibara H."/>
            <person name="Demura T."/>
            <person name="Yamaguchi S."/>
            <person name="Yoneyama K."/>
            <person name="Manabe R.I."/>
            <person name="Nelson D.C."/>
            <person name="Schulman A.H."/>
            <person name="Timko M.P."/>
            <person name="dePamphilis C.W."/>
            <person name="Choi D."/>
            <person name="Shirasu K."/>
        </authorList>
    </citation>
    <scope>NUCLEOTIDE SEQUENCE [LARGE SCALE GENOMIC DNA]</scope>
    <source>
        <strain evidence="3">cv. UVA1</strain>
    </source>
</reference>
<evidence type="ECO:0000313" key="2">
    <source>
        <dbReference type="EMBL" id="GER55309.1"/>
    </source>
</evidence>
<keyword evidence="3" id="KW-1185">Reference proteome</keyword>
<accession>A0A5A7RCG6</accession>
<proteinExistence type="predicted"/>